<evidence type="ECO:0000256" key="2">
    <source>
        <dbReference type="ARBA" id="ARBA00022553"/>
    </source>
</evidence>
<evidence type="ECO:0000256" key="4">
    <source>
        <dbReference type="ARBA" id="ARBA00022679"/>
    </source>
</evidence>
<keyword evidence="1" id="KW-0813">Transport</keyword>
<protein>
    <submittedName>
        <fullName evidence="8">Fructose PTS transporter subunit IIA</fullName>
        <ecNumber evidence="8">2.7.1.202</ecNumber>
    </submittedName>
</protein>
<feature type="domain" description="PTS EIIA type-2" evidence="6">
    <location>
        <begin position="9"/>
        <end position="154"/>
    </location>
</feature>
<keyword evidence="9" id="KW-1185">Reference proteome</keyword>
<dbReference type="InterPro" id="IPR002178">
    <property type="entry name" value="PTS_EIIA_type-2_dom"/>
</dbReference>
<dbReference type="PANTHER" id="PTHR47738">
    <property type="entry name" value="PTS SYSTEM FRUCTOSE-LIKE EIIA COMPONENT-RELATED"/>
    <property type="match status" value="1"/>
</dbReference>
<keyword evidence="3" id="KW-0762">Sugar transport</keyword>
<evidence type="ECO:0000256" key="1">
    <source>
        <dbReference type="ARBA" id="ARBA00022448"/>
    </source>
</evidence>
<dbReference type="Proteomes" id="UP000770161">
    <property type="component" value="Unassembled WGS sequence"/>
</dbReference>
<sequence>MEDTINLKKIINKDLMIINSQATDKDTILKELCLLLQEKKYINDYQSFLNDIYLREKEGVTGIGDGIAIPHGKSISVDETTVAIAVLKDEIEWETLDDQDVKVVILFAVKDTDATTTHIVLLQKVATLLARETFIKQLKNIENKEELYDLIINS</sequence>
<dbReference type="GO" id="GO:0009401">
    <property type="term" value="P:phosphoenolpyruvate-dependent sugar phosphotransferase system"/>
    <property type="evidence" value="ECO:0007669"/>
    <property type="project" value="UniProtKB-KW"/>
</dbReference>
<proteinExistence type="predicted"/>
<dbReference type="CDD" id="cd00211">
    <property type="entry name" value="PTS_IIA_fru"/>
    <property type="match status" value="1"/>
</dbReference>
<dbReference type="Pfam" id="PF00359">
    <property type="entry name" value="PTS_EIIA_2"/>
    <property type="match status" value="1"/>
</dbReference>
<reference evidence="7 9" key="1">
    <citation type="submission" date="2021-06" db="EMBL/GenBank/DDBJ databases">
        <title>Staphylococcus lentus K169 genome sequencing.</title>
        <authorList>
            <person name="Sundareshan S."/>
            <person name="Akhila D.S."/>
            <person name="Prachi D."/>
            <person name="Sivakumar R."/>
            <person name="Rajendhran J."/>
            <person name="Isloor S."/>
            <person name="Hegde N.R."/>
        </authorList>
    </citation>
    <scope>NUCLEOTIDE SEQUENCE [LARGE SCALE GENOMIC DNA]</scope>
    <source>
        <strain evidence="7 9">K169</strain>
    </source>
</reference>
<accession>A0AAX3W5X7</accession>
<gene>
    <name evidence="7" type="ORF">KQ656_05545</name>
    <name evidence="8" type="ORF">PYH69_02870</name>
</gene>
<dbReference type="PANTHER" id="PTHR47738:SF2">
    <property type="entry name" value="PTS SYSTEM FRUCTOSE-LIKE EIIA COMPONENT"/>
    <property type="match status" value="1"/>
</dbReference>
<reference evidence="8" key="2">
    <citation type="journal article" date="2023" name="Antibiotics">
        <title>Prevalence and Molecular Characterization of Methicillin-Resistant Staphylococci (MRS) and Mammaliicocci (MRM) in Dromedary Camels from Algeria: First Detection of SCCmec-mecC Hybrid in Methicillin-Resistant Mammaliicoccus lentus.</title>
        <authorList>
            <person name="Belhout C."/>
            <person name="Boyen F."/>
            <person name="Vereecke N."/>
            <person name="Theuns S."/>
            <person name="Taibi N."/>
            <person name="Stegger M."/>
            <person name="de la Fe-Rodriguez P.Y."/>
            <person name="Bouayad L."/>
            <person name="Elgroud R."/>
            <person name="Butaye P."/>
        </authorList>
    </citation>
    <scope>NUCLEOTIDE SEQUENCE</scope>
    <source>
        <strain evidence="8">7048</strain>
    </source>
</reference>
<evidence type="ECO:0000313" key="8">
    <source>
        <dbReference type="EMBL" id="WHI60587.1"/>
    </source>
</evidence>
<evidence type="ECO:0000313" key="10">
    <source>
        <dbReference type="Proteomes" id="UP001223261"/>
    </source>
</evidence>
<evidence type="ECO:0000256" key="3">
    <source>
        <dbReference type="ARBA" id="ARBA00022597"/>
    </source>
</evidence>
<dbReference type="GO" id="GO:0016020">
    <property type="term" value="C:membrane"/>
    <property type="evidence" value="ECO:0007669"/>
    <property type="project" value="InterPro"/>
</dbReference>
<dbReference type="PROSITE" id="PS00372">
    <property type="entry name" value="PTS_EIIA_TYPE_2_HIS"/>
    <property type="match status" value="1"/>
</dbReference>
<dbReference type="RefSeq" id="WP_216683438.1">
    <property type="nucleotide sequence ID" value="NZ_CP118848.1"/>
</dbReference>
<dbReference type="GO" id="GO:0008982">
    <property type="term" value="F:protein-N(PI)-phosphohistidine-sugar phosphotransferase activity"/>
    <property type="evidence" value="ECO:0007669"/>
    <property type="project" value="InterPro"/>
</dbReference>
<dbReference type="EC" id="2.7.1.202" evidence="8"/>
<dbReference type="AlphaFoldDB" id="A0AAX3W5X7"/>
<keyword evidence="4 8" id="KW-0808">Transferase</keyword>
<name>A0AAX3W5X7_MAMLE</name>
<dbReference type="InterPro" id="IPR004715">
    <property type="entry name" value="PTS_IIA_fruc"/>
</dbReference>
<evidence type="ECO:0000313" key="9">
    <source>
        <dbReference type="Proteomes" id="UP000770161"/>
    </source>
</evidence>
<dbReference type="NCBIfam" id="TIGR00848">
    <property type="entry name" value="fruA"/>
    <property type="match status" value="1"/>
</dbReference>
<dbReference type="EMBL" id="JAHLZN010000006">
    <property type="protein sequence ID" value="MBU6113411.1"/>
    <property type="molecule type" value="Genomic_DNA"/>
</dbReference>
<keyword evidence="5" id="KW-0598">Phosphotransferase system</keyword>
<evidence type="ECO:0000313" key="7">
    <source>
        <dbReference type="EMBL" id="MBU6113411.1"/>
    </source>
</evidence>
<keyword evidence="2" id="KW-0597">Phosphoprotein</keyword>
<organism evidence="8 10">
    <name type="scientific">Mammaliicoccus lentus</name>
    <name type="common">Staphylococcus lentus</name>
    <dbReference type="NCBI Taxonomy" id="42858"/>
    <lineage>
        <taxon>Bacteria</taxon>
        <taxon>Bacillati</taxon>
        <taxon>Bacillota</taxon>
        <taxon>Bacilli</taxon>
        <taxon>Bacillales</taxon>
        <taxon>Staphylococcaceae</taxon>
        <taxon>Mammaliicoccus</taxon>
    </lineage>
</organism>
<evidence type="ECO:0000259" key="6">
    <source>
        <dbReference type="PROSITE" id="PS51094"/>
    </source>
</evidence>
<dbReference type="EMBL" id="CP118848">
    <property type="protein sequence ID" value="WHI60587.1"/>
    <property type="molecule type" value="Genomic_DNA"/>
</dbReference>
<dbReference type="PROSITE" id="PS51094">
    <property type="entry name" value="PTS_EIIA_TYPE_2"/>
    <property type="match status" value="1"/>
</dbReference>
<dbReference type="Proteomes" id="UP001223261">
    <property type="component" value="Chromosome"/>
</dbReference>
<dbReference type="InterPro" id="IPR051541">
    <property type="entry name" value="PTS_SugarTrans_NitroReg"/>
</dbReference>
<evidence type="ECO:0000256" key="5">
    <source>
        <dbReference type="ARBA" id="ARBA00022683"/>
    </source>
</evidence>